<name>A0A4R2GGU3_9HYPH</name>
<reference evidence="2 3" key="1">
    <citation type="submission" date="2019-03" db="EMBL/GenBank/DDBJ databases">
        <title>Genomic Encyclopedia of Type Strains, Phase IV (KMG-IV): sequencing the most valuable type-strain genomes for metagenomic binning, comparative biology and taxonomic classification.</title>
        <authorList>
            <person name="Goeker M."/>
        </authorList>
    </citation>
    <scope>NUCLEOTIDE SEQUENCE [LARGE SCALE GENOMIC DNA]</scope>
    <source>
        <strain evidence="2 3">DSM 22958</strain>
    </source>
</reference>
<feature type="region of interest" description="Disordered" evidence="1">
    <location>
        <begin position="1"/>
        <end position="33"/>
    </location>
</feature>
<evidence type="ECO:0000256" key="1">
    <source>
        <dbReference type="SAM" id="MobiDB-lite"/>
    </source>
</evidence>
<dbReference type="OrthoDB" id="8449249at2"/>
<dbReference type="RefSeq" id="WP_132010847.1">
    <property type="nucleotide sequence ID" value="NZ_JBHUNN010000002.1"/>
</dbReference>
<gene>
    <name evidence="2" type="ORF">EV666_1312</name>
</gene>
<accession>A0A4R2GGU3</accession>
<protein>
    <submittedName>
        <fullName evidence="2">Uncharacterized protein</fullName>
    </submittedName>
</protein>
<dbReference type="AlphaFoldDB" id="A0A4R2GGU3"/>
<evidence type="ECO:0000313" key="3">
    <source>
        <dbReference type="Proteomes" id="UP000294881"/>
    </source>
</evidence>
<feature type="region of interest" description="Disordered" evidence="1">
    <location>
        <begin position="60"/>
        <end position="83"/>
    </location>
</feature>
<dbReference type="Proteomes" id="UP000294881">
    <property type="component" value="Unassembled WGS sequence"/>
</dbReference>
<dbReference type="EMBL" id="SLWL01000031">
    <property type="protein sequence ID" value="TCO07545.1"/>
    <property type="molecule type" value="Genomic_DNA"/>
</dbReference>
<feature type="compositionally biased region" description="Basic and acidic residues" evidence="1">
    <location>
        <begin position="1"/>
        <end position="12"/>
    </location>
</feature>
<keyword evidence="3" id="KW-1185">Reference proteome</keyword>
<evidence type="ECO:0000313" key="2">
    <source>
        <dbReference type="EMBL" id="TCO07545.1"/>
    </source>
</evidence>
<proteinExistence type="predicted"/>
<sequence length="140" mass="14930">MGIVDEKGKVVDKPGQVDQVSPKGGRGNEGGLSLAVRTMPKLEWDEQAAEWIKLTEEQGEERRLSQVGTATLSDGRLAPPQNMESGINAAARELGLSKSEAHRAVKIASLPEPVKQAAVMSASGELRQQGSHPGRILARL</sequence>
<comment type="caution">
    <text evidence="2">The sequence shown here is derived from an EMBL/GenBank/DDBJ whole genome shotgun (WGS) entry which is preliminary data.</text>
</comment>
<organism evidence="2 3">
    <name type="scientific">Camelimonas lactis</name>
    <dbReference type="NCBI Taxonomy" id="659006"/>
    <lineage>
        <taxon>Bacteria</taxon>
        <taxon>Pseudomonadati</taxon>
        <taxon>Pseudomonadota</taxon>
        <taxon>Alphaproteobacteria</taxon>
        <taxon>Hyphomicrobiales</taxon>
        <taxon>Chelatococcaceae</taxon>
        <taxon>Camelimonas</taxon>
    </lineage>
</organism>